<dbReference type="CDD" id="cd05233">
    <property type="entry name" value="SDR_c"/>
    <property type="match status" value="1"/>
</dbReference>
<dbReference type="AlphaFoldDB" id="A0A1Y2F6J2"/>
<dbReference type="PANTHER" id="PTHR43618:SF4">
    <property type="entry name" value="SHORT CHAIN DEHYDROGENASE_REDUCTASE FAMILY (AFU_ORTHOLOGUE AFUA_7G04540)"/>
    <property type="match status" value="1"/>
</dbReference>
<dbReference type="OrthoDB" id="2898618at2759"/>
<dbReference type="PRINTS" id="PR00081">
    <property type="entry name" value="GDHRDH"/>
</dbReference>
<keyword evidence="3" id="KW-0560">Oxidoreductase</keyword>
<evidence type="ECO:0000313" key="5">
    <source>
        <dbReference type="Proteomes" id="UP000193685"/>
    </source>
</evidence>
<evidence type="ECO:0000256" key="1">
    <source>
        <dbReference type="ARBA" id="ARBA00006484"/>
    </source>
</evidence>
<dbReference type="GO" id="GO:0016491">
    <property type="term" value="F:oxidoreductase activity"/>
    <property type="evidence" value="ECO:0007669"/>
    <property type="project" value="UniProtKB-KW"/>
</dbReference>
<proteinExistence type="inferred from homology"/>
<dbReference type="Proteomes" id="UP000193685">
    <property type="component" value="Unassembled WGS sequence"/>
</dbReference>
<gene>
    <name evidence="4" type="ORF">BCR37DRAFT_394223</name>
</gene>
<evidence type="ECO:0000256" key="3">
    <source>
        <dbReference type="ARBA" id="ARBA00023002"/>
    </source>
</evidence>
<dbReference type="Gene3D" id="3.40.50.720">
    <property type="entry name" value="NAD(P)-binding Rossmann-like Domain"/>
    <property type="match status" value="1"/>
</dbReference>
<evidence type="ECO:0000313" key="4">
    <source>
        <dbReference type="EMBL" id="ORY79501.1"/>
    </source>
</evidence>
<dbReference type="Pfam" id="PF13561">
    <property type="entry name" value="adh_short_C2"/>
    <property type="match status" value="1"/>
</dbReference>
<name>A0A1Y2F6J2_PROLT</name>
<dbReference type="EMBL" id="MCFI01000015">
    <property type="protein sequence ID" value="ORY79501.1"/>
    <property type="molecule type" value="Genomic_DNA"/>
</dbReference>
<accession>A0A1Y2F6J2</accession>
<dbReference type="InterPro" id="IPR020904">
    <property type="entry name" value="Sc_DH/Rdtase_CS"/>
</dbReference>
<dbReference type="SUPFAM" id="SSF51735">
    <property type="entry name" value="NAD(P)-binding Rossmann-fold domains"/>
    <property type="match status" value="1"/>
</dbReference>
<dbReference type="PRINTS" id="PR00080">
    <property type="entry name" value="SDRFAMILY"/>
</dbReference>
<dbReference type="STRING" id="56484.A0A1Y2F6J2"/>
<evidence type="ECO:0008006" key="6">
    <source>
        <dbReference type="Google" id="ProtNLM"/>
    </source>
</evidence>
<dbReference type="GeneID" id="63788029"/>
<dbReference type="PANTHER" id="PTHR43618">
    <property type="entry name" value="7-ALPHA-HYDROXYSTEROID DEHYDROGENASE"/>
    <property type="match status" value="1"/>
</dbReference>
<dbReference type="PROSITE" id="PS00061">
    <property type="entry name" value="ADH_SHORT"/>
    <property type="match status" value="1"/>
</dbReference>
<dbReference type="OMA" id="ACNTIAP"/>
<keyword evidence="5" id="KW-1185">Reference proteome</keyword>
<protein>
    <recommendedName>
        <fullName evidence="6">NAD(P)-binding protein</fullName>
    </recommendedName>
</protein>
<organism evidence="4 5">
    <name type="scientific">Protomyces lactucae-debilis</name>
    <dbReference type="NCBI Taxonomy" id="2754530"/>
    <lineage>
        <taxon>Eukaryota</taxon>
        <taxon>Fungi</taxon>
        <taxon>Dikarya</taxon>
        <taxon>Ascomycota</taxon>
        <taxon>Taphrinomycotina</taxon>
        <taxon>Taphrinomycetes</taxon>
        <taxon>Taphrinales</taxon>
        <taxon>Protomycetaceae</taxon>
        <taxon>Protomyces</taxon>
    </lineage>
</organism>
<comment type="similarity">
    <text evidence="1">Belongs to the short-chain dehydrogenases/reductases (SDR) family.</text>
</comment>
<keyword evidence="2" id="KW-0521">NADP</keyword>
<dbReference type="InterPro" id="IPR052178">
    <property type="entry name" value="Sec_Metab_Biosynth_SDR"/>
</dbReference>
<evidence type="ECO:0000256" key="2">
    <source>
        <dbReference type="ARBA" id="ARBA00022857"/>
    </source>
</evidence>
<dbReference type="InterPro" id="IPR002347">
    <property type="entry name" value="SDR_fam"/>
</dbReference>
<dbReference type="RefSeq" id="XP_040723872.1">
    <property type="nucleotide sequence ID" value="XM_040871430.1"/>
</dbReference>
<dbReference type="InterPro" id="IPR036291">
    <property type="entry name" value="NAD(P)-bd_dom_sf"/>
</dbReference>
<dbReference type="FunFam" id="3.40.50.720:FF:000084">
    <property type="entry name" value="Short-chain dehydrogenase reductase"/>
    <property type="match status" value="1"/>
</dbReference>
<sequence length="278" mass="29156">MGELDGQNVLITGGGTGIGYMMAQQYFKEGAHVIISGRRLPVLEKAQSTLTADGSGTGTGTGKVSTLQGDVSTKEGLEKLVADYTTTIGSTLDHLVCNAGILKIDPRYRDDLSVDELVKQLTTTSFEDWQSSYACNTIAPYVLAGLFLPALHASKTGGNIIMTSSIAGVHWSAKSSNASYGASKAALNHLVKILANKLSPLYVRVNAIAPGLFPSEIVAAGDAGVSDMVKQMESKVPAKRMGNAMEMGKAALFLSTCTYMHGHVLVIDGGRSLRAGGE</sequence>
<comment type="caution">
    <text evidence="4">The sequence shown here is derived from an EMBL/GenBank/DDBJ whole genome shotgun (WGS) entry which is preliminary data.</text>
</comment>
<reference evidence="4 5" key="1">
    <citation type="submission" date="2016-07" db="EMBL/GenBank/DDBJ databases">
        <title>Pervasive Adenine N6-methylation of Active Genes in Fungi.</title>
        <authorList>
            <consortium name="DOE Joint Genome Institute"/>
            <person name="Mondo S.J."/>
            <person name="Dannebaum R.O."/>
            <person name="Kuo R.C."/>
            <person name="Labutti K."/>
            <person name="Haridas S."/>
            <person name="Kuo A."/>
            <person name="Salamov A."/>
            <person name="Ahrendt S.R."/>
            <person name="Lipzen A."/>
            <person name="Sullivan W."/>
            <person name="Andreopoulos W.B."/>
            <person name="Clum A."/>
            <person name="Lindquist E."/>
            <person name="Daum C."/>
            <person name="Ramamoorthy G.K."/>
            <person name="Gryganskyi A."/>
            <person name="Culley D."/>
            <person name="Magnuson J.K."/>
            <person name="James T.Y."/>
            <person name="O'Malley M.A."/>
            <person name="Stajich J.E."/>
            <person name="Spatafora J.W."/>
            <person name="Visel A."/>
            <person name="Grigoriev I.V."/>
        </authorList>
    </citation>
    <scope>NUCLEOTIDE SEQUENCE [LARGE SCALE GENOMIC DNA]</scope>
    <source>
        <strain evidence="4 5">12-1054</strain>
    </source>
</reference>